<dbReference type="PANTHER" id="PTHR43179:SF7">
    <property type="entry name" value="RHAMNOSYLTRANSFERASE WBBL"/>
    <property type="match status" value="1"/>
</dbReference>
<proteinExistence type="predicted"/>
<dbReference type="PANTHER" id="PTHR43179">
    <property type="entry name" value="RHAMNOSYLTRANSFERASE WBBL"/>
    <property type="match status" value="1"/>
</dbReference>
<dbReference type="Pfam" id="PF00535">
    <property type="entry name" value="Glycos_transf_2"/>
    <property type="match status" value="2"/>
</dbReference>
<dbReference type="EMBL" id="VTFY01000013">
    <property type="protein sequence ID" value="MRX83656.1"/>
    <property type="molecule type" value="Genomic_DNA"/>
</dbReference>
<dbReference type="SUPFAM" id="SSF53448">
    <property type="entry name" value="Nucleotide-diphospho-sugar transferases"/>
    <property type="match status" value="2"/>
</dbReference>
<dbReference type="InterPro" id="IPR029044">
    <property type="entry name" value="Nucleotide-diphossugar_trans"/>
</dbReference>
<organism evidence="2 3">
    <name type="scientific">Eggerthella guodeyinii</name>
    <dbReference type="NCBI Taxonomy" id="2690837"/>
    <lineage>
        <taxon>Bacteria</taxon>
        <taxon>Bacillati</taxon>
        <taxon>Actinomycetota</taxon>
        <taxon>Coriobacteriia</taxon>
        <taxon>Eggerthellales</taxon>
        <taxon>Eggerthellaceae</taxon>
        <taxon>Eggerthella</taxon>
    </lineage>
</organism>
<protein>
    <submittedName>
        <fullName evidence="2">Glycosyltransferase</fullName>
    </submittedName>
</protein>
<dbReference type="CDD" id="cd04186">
    <property type="entry name" value="GT_2_like_c"/>
    <property type="match status" value="1"/>
</dbReference>
<dbReference type="Gene3D" id="3.90.550.10">
    <property type="entry name" value="Spore Coat Polysaccharide Biosynthesis Protein SpsA, Chain A"/>
    <property type="match status" value="2"/>
</dbReference>
<sequence length="832" mass="92498">MRIDLKTMCRGDGKGFVLVELHDVGAASTVALCVLDEKGTVVPSGLYSYLENGSEGVGPEGVAAPPKTWYDEARSWWCCAVPASRSVRAVAVVPLLETNAWTLAFSAVDDEGRVVAEADARIGATALKWRSRVNYRLRSQTCRSIRDIDTRGDANAAASFTRVIEDGEHAIIRAHVNVPFFESSVLDCALLDGRGCVLHAEPLVLEDTRYRRSSTGDERRALTLSVRTPLAQRLVTLRVADEEGLFAPCFATLDECSFDSLLNSTREETMSAERDPRYDAWFKARAATASHLAAQSGETVSPAPTFSIVVPLYRTPVEYFRSMLQSVQRQSYGGWELILVNASPDDGRLVEGLENVSDARVRVVNLEENHGIAENTNAGIRVAQGDFVAFLDHDDVLAPDALFEYARAVCDDPLVDIVYCDEDRIDSVGVHHAPFFKPDFSPELLNAQNYITHFLAVRKSLIEEIGLLDATFDGAQDYDLVLRATERSRSVAHIPRVLYHWRMHEASTSMNSDSKSYAGEAGRAALEAHCRRCGWNAKVERTDLPFAYRVRHELVERPKVSILIPSKDKVSLLSACVESIVEKTSYDNYEIVVIENNSVEPETFAYYEEVQRLGKARVVEWPDAFNFSKIMNFGVRQCDGDYVLLLNNDTEVITPNYLETMLGYFQAEGVGVVGAKLLFPDDTVQHGGVALGPYRSAGHLFASLPKDDLGYFCRAVLPQNLSAVTGACQLVPRSVFEEVGGYTEAFEVGLNDVDFCLKVREAGYRVVWTPDALLYHYEFSSRGRDREGAQAERAEREIALLRTRWPRYFEAGDPYVGPNVSPDSLYFGLDCR</sequence>
<accession>A0A6N7RR10</accession>
<dbReference type="InterPro" id="IPR001173">
    <property type="entry name" value="Glyco_trans_2-like"/>
</dbReference>
<dbReference type="AlphaFoldDB" id="A0A6N7RR10"/>
<evidence type="ECO:0000259" key="1">
    <source>
        <dbReference type="Pfam" id="PF00535"/>
    </source>
</evidence>
<dbReference type="CDD" id="cd04184">
    <property type="entry name" value="GT2_RfbC_Mx_like"/>
    <property type="match status" value="1"/>
</dbReference>
<name>A0A6N7RR10_9ACTN</name>
<evidence type="ECO:0000313" key="3">
    <source>
        <dbReference type="Proteomes" id="UP000438093"/>
    </source>
</evidence>
<gene>
    <name evidence="2" type="ORF">GJG86_14325</name>
</gene>
<reference evidence="3" key="1">
    <citation type="submission" date="2019-08" db="EMBL/GenBank/DDBJ databases">
        <title>Arthrobacter sp. nov., isolated from plateau pika and Tibetan wild ass.</title>
        <authorList>
            <person name="Ge Y."/>
        </authorList>
    </citation>
    <scope>NUCLEOTIDE SEQUENCE [LARGE SCALE GENOMIC DNA]</scope>
    <source>
        <strain evidence="3">HF-4214</strain>
    </source>
</reference>
<feature type="domain" description="Glycosyltransferase 2-like" evidence="1">
    <location>
        <begin position="307"/>
        <end position="465"/>
    </location>
</feature>
<keyword evidence="3" id="KW-1185">Reference proteome</keyword>
<evidence type="ECO:0000313" key="2">
    <source>
        <dbReference type="EMBL" id="MRX83656.1"/>
    </source>
</evidence>
<dbReference type="GO" id="GO:0016757">
    <property type="term" value="F:glycosyltransferase activity"/>
    <property type="evidence" value="ECO:0007669"/>
    <property type="project" value="UniProtKB-KW"/>
</dbReference>
<dbReference type="Proteomes" id="UP000438093">
    <property type="component" value="Unassembled WGS sequence"/>
</dbReference>
<keyword evidence="2" id="KW-0808">Transferase</keyword>
<feature type="domain" description="Glycosyltransferase 2-like" evidence="1">
    <location>
        <begin position="561"/>
        <end position="739"/>
    </location>
</feature>
<comment type="caution">
    <text evidence="2">The sequence shown here is derived from an EMBL/GenBank/DDBJ whole genome shotgun (WGS) entry which is preliminary data.</text>
</comment>